<reference evidence="1 2" key="1">
    <citation type="submission" date="2021-08" db="EMBL/GenBank/DDBJ databases">
        <title>WGS assembly of Ceratopteris richardii.</title>
        <authorList>
            <person name="Marchant D.B."/>
            <person name="Chen G."/>
            <person name="Jenkins J."/>
            <person name="Shu S."/>
            <person name="Leebens-Mack J."/>
            <person name="Grimwood J."/>
            <person name="Schmutz J."/>
            <person name="Soltis P."/>
            <person name="Soltis D."/>
            <person name="Chen Z.-H."/>
        </authorList>
    </citation>
    <scope>NUCLEOTIDE SEQUENCE [LARGE SCALE GENOMIC DNA]</scope>
    <source>
        <strain evidence="1">Whitten #5841</strain>
        <tissue evidence="1">Leaf</tissue>
    </source>
</reference>
<comment type="caution">
    <text evidence="1">The sequence shown here is derived from an EMBL/GenBank/DDBJ whole genome shotgun (WGS) entry which is preliminary data.</text>
</comment>
<name>A0A8T2S1K5_CERRI</name>
<protein>
    <submittedName>
        <fullName evidence="1">Uncharacterized protein</fullName>
    </submittedName>
</protein>
<evidence type="ECO:0000313" key="1">
    <source>
        <dbReference type="EMBL" id="KAH7301981.1"/>
    </source>
</evidence>
<dbReference type="OrthoDB" id="1928914at2759"/>
<dbReference type="PANTHER" id="PTHR36749:SF1">
    <property type="entry name" value="F7O18.3 PROTEIN"/>
    <property type="match status" value="1"/>
</dbReference>
<sequence>MAGEELFSDLPPPRIRADCPDSPCITSKDSTINSSLYQAVIIPKPAIKRPSEGGDIEDGAKKVRFKTTTEASALQVADAMRKIASHIGNASKFSKASKLAIQLLDSGSLNNETSDLFFDILKASMTSPSVANQPNLRQDYHELFSAVSDKTEVFSHLQRGQLEVWMLWAIIANDFFTDDTFVFSKAANKVKQHISALPEATAADDVLQAMKKAAGDVSVNEIVEAGEGCRMDNSSTGDESDNDPFGLNELMSKSSKKEDRIHKEEVATRRVCEEESRLLQERREALMTCLEIAAGRYRVKWAQTIIDILAKHAFDNISRFTSQQRSAVENLWSSVKEQQIRRKQGKTATGKLDVTGFERLQSQYSRAKISIRHSVGADGDRSAEQWLG</sequence>
<accession>A0A8T2S1K5</accession>
<evidence type="ECO:0000313" key="2">
    <source>
        <dbReference type="Proteomes" id="UP000825935"/>
    </source>
</evidence>
<dbReference type="Proteomes" id="UP000825935">
    <property type="component" value="Chromosome 23"/>
</dbReference>
<dbReference type="PANTHER" id="PTHR36749">
    <property type="entry name" value="F7O18.3 PROTEIN"/>
    <property type="match status" value="1"/>
</dbReference>
<dbReference type="OMA" id="DVNAFEY"/>
<gene>
    <name evidence="1" type="ORF">KP509_23G051000</name>
</gene>
<dbReference type="EMBL" id="CM035428">
    <property type="protein sequence ID" value="KAH7301981.1"/>
    <property type="molecule type" value="Genomic_DNA"/>
</dbReference>
<organism evidence="1 2">
    <name type="scientific">Ceratopteris richardii</name>
    <name type="common">Triangle waterfern</name>
    <dbReference type="NCBI Taxonomy" id="49495"/>
    <lineage>
        <taxon>Eukaryota</taxon>
        <taxon>Viridiplantae</taxon>
        <taxon>Streptophyta</taxon>
        <taxon>Embryophyta</taxon>
        <taxon>Tracheophyta</taxon>
        <taxon>Polypodiopsida</taxon>
        <taxon>Polypodiidae</taxon>
        <taxon>Polypodiales</taxon>
        <taxon>Pteridineae</taxon>
        <taxon>Pteridaceae</taxon>
        <taxon>Parkerioideae</taxon>
        <taxon>Ceratopteris</taxon>
    </lineage>
</organism>
<dbReference type="AlphaFoldDB" id="A0A8T2S1K5"/>
<keyword evidence="2" id="KW-1185">Reference proteome</keyword>
<proteinExistence type="predicted"/>